<sequence>MAESAVSFVLDRLSAWIREERQLLGSIGENAEFIRDELGHIRAFLRVADEKEETDPQLKEWVTQVRDIAYDAENNLKARRQIYLEMEAIRSRVKSISKSQQRYKDIYGTSDQESGRAKSTWYDSRGDALLLEEAEVVGIEKPKSQLIQWLSATDSCGLKVISVVGTGGLGKTTLVKKVYDDPTVKMHFSAHVWMTVSNSFKLEELLRTMIRRLVSEVKQPPPQGLKSMDVDEMKEFVYKFLQHRSYIIVIDDVWRVSAWEALKYAFPRSGAFGFIVITTRFQSIGHVASNETNGHVYNLEPLSQEESKTLFCRKAFFEGSCPSYLEKIAEIVLKKCEGLSLAIVVIGSLLATKSNIDEWKKFHRSLGDEIEGDHLRRMTKLLSLSFYDLPYYLKSCFLYFSVFPEDYLIHKTKLVHLWIAEGFVQPKQGKTMEEVAEEYLKELLDRSLIQLAETQDDHTRSPIRVRVHDLLHAMILSKSREQNFVTIANGGGTTWPAKSRRLTIHGSLKGTVETKGCDNLRTVLVWDLAHPLSKLNLDKLLGSGSRLQKVLELEGAVSGTIPDEVFKLYHLKYLGLKNTKVEYIPKLIGKLLNLETLDLRDTNVTELPVEILRVRRLRHLFVHCYRGQRGSRLFDDVRGCKAPYRIGCLSSLQTLLGIEATQAEDTTIVKEIGKLTQLKKLGIMKLRKEDGLDLCLSLTKLASLHELLIASNQEDEIMDLQYPMSPAPPITLLHLRGPLQKVPEWIPSLHGLTKLTLGWSRIIDDPLESLQYLPNLLDLELWHAYEGKGLWFKAAGFEKLKKIWLLRLNQLRCVKVEKGSMPFLQELCMWDCKLVEEVLLGIEHLTNLECITFTDMSEGFVTTLEKQKEGGDQWKLANIPKIEIYSLSNGEWQGRHL</sequence>
<dbReference type="Pfam" id="PF00931">
    <property type="entry name" value="NB-ARC"/>
    <property type="match status" value="1"/>
</dbReference>
<dbReference type="Gene3D" id="1.10.10.10">
    <property type="entry name" value="Winged helix-like DNA-binding domain superfamily/Winged helix DNA-binding domain"/>
    <property type="match status" value="1"/>
</dbReference>
<dbReference type="InterPro" id="IPR038005">
    <property type="entry name" value="RX-like_CC"/>
</dbReference>
<dbReference type="InterPro" id="IPR044974">
    <property type="entry name" value="Disease_R_plants"/>
</dbReference>
<proteinExistence type="inferred from homology"/>
<keyword evidence="6" id="KW-0067">ATP-binding</keyword>
<evidence type="ECO:0000313" key="11">
    <source>
        <dbReference type="EMBL" id="KAG8379320.1"/>
    </source>
</evidence>
<dbReference type="PRINTS" id="PR00364">
    <property type="entry name" value="DISEASERSIST"/>
</dbReference>
<dbReference type="Gene3D" id="3.40.50.300">
    <property type="entry name" value="P-loop containing nucleotide triphosphate hydrolases"/>
    <property type="match status" value="1"/>
</dbReference>
<dbReference type="GO" id="GO:0098542">
    <property type="term" value="P:defense response to other organism"/>
    <property type="evidence" value="ECO:0007669"/>
    <property type="project" value="TreeGrafter"/>
</dbReference>
<reference evidence="11" key="1">
    <citation type="submission" date="2019-10" db="EMBL/GenBank/DDBJ databases">
        <authorList>
            <person name="Zhang R."/>
            <person name="Pan Y."/>
            <person name="Wang J."/>
            <person name="Ma R."/>
            <person name="Yu S."/>
        </authorList>
    </citation>
    <scope>NUCLEOTIDE SEQUENCE</scope>
    <source>
        <strain evidence="11">LA-IB0</strain>
        <tissue evidence="11">Leaf</tissue>
    </source>
</reference>
<evidence type="ECO:0000256" key="5">
    <source>
        <dbReference type="ARBA" id="ARBA00022821"/>
    </source>
</evidence>
<dbReference type="Proteomes" id="UP000826271">
    <property type="component" value="Unassembled WGS sequence"/>
</dbReference>
<evidence type="ECO:0000259" key="7">
    <source>
        <dbReference type="Pfam" id="PF00931"/>
    </source>
</evidence>
<evidence type="ECO:0000259" key="10">
    <source>
        <dbReference type="Pfam" id="PF23598"/>
    </source>
</evidence>
<dbReference type="InterPro" id="IPR036388">
    <property type="entry name" value="WH-like_DNA-bd_sf"/>
</dbReference>
<dbReference type="InterPro" id="IPR041118">
    <property type="entry name" value="Rx_N"/>
</dbReference>
<gene>
    <name evidence="11" type="ORF">BUALT_Bualt07G0076100</name>
</gene>
<accession>A0AAV6XJU8</accession>
<keyword evidence="12" id="KW-1185">Reference proteome</keyword>
<keyword evidence="3" id="KW-0677">Repeat</keyword>
<dbReference type="Pfam" id="PF18052">
    <property type="entry name" value="Rx_N"/>
    <property type="match status" value="1"/>
</dbReference>
<evidence type="ECO:0000259" key="8">
    <source>
        <dbReference type="Pfam" id="PF18052"/>
    </source>
</evidence>
<dbReference type="CDD" id="cd14798">
    <property type="entry name" value="RX-CC_like"/>
    <property type="match status" value="1"/>
</dbReference>
<feature type="domain" description="Disease resistance protein winged helix" evidence="9">
    <location>
        <begin position="402"/>
        <end position="475"/>
    </location>
</feature>
<dbReference type="Gene3D" id="3.80.10.10">
    <property type="entry name" value="Ribonuclease Inhibitor"/>
    <property type="match status" value="1"/>
</dbReference>
<evidence type="ECO:0000259" key="9">
    <source>
        <dbReference type="Pfam" id="PF23559"/>
    </source>
</evidence>
<keyword evidence="5" id="KW-0611">Plant defense</keyword>
<dbReference type="FunFam" id="1.10.10.10:FF:000322">
    <property type="entry name" value="Probable disease resistance protein At1g63360"/>
    <property type="match status" value="1"/>
</dbReference>
<dbReference type="InterPro" id="IPR027417">
    <property type="entry name" value="P-loop_NTPase"/>
</dbReference>
<evidence type="ECO:0008006" key="13">
    <source>
        <dbReference type="Google" id="ProtNLM"/>
    </source>
</evidence>
<dbReference type="GO" id="GO:0005524">
    <property type="term" value="F:ATP binding"/>
    <property type="evidence" value="ECO:0007669"/>
    <property type="project" value="UniProtKB-KW"/>
</dbReference>
<dbReference type="InterPro" id="IPR042197">
    <property type="entry name" value="Apaf_helical"/>
</dbReference>
<dbReference type="FunFam" id="3.40.50.300:FF:001091">
    <property type="entry name" value="Probable disease resistance protein At1g61300"/>
    <property type="match status" value="1"/>
</dbReference>
<dbReference type="Pfam" id="PF23598">
    <property type="entry name" value="LRR_14"/>
    <property type="match status" value="1"/>
</dbReference>
<evidence type="ECO:0000256" key="6">
    <source>
        <dbReference type="ARBA" id="ARBA00022840"/>
    </source>
</evidence>
<dbReference type="SUPFAM" id="SSF52058">
    <property type="entry name" value="L domain-like"/>
    <property type="match status" value="1"/>
</dbReference>
<dbReference type="Gene3D" id="1.20.5.4130">
    <property type="match status" value="1"/>
</dbReference>
<comment type="caution">
    <text evidence="11">The sequence shown here is derived from an EMBL/GenBank/DDBJ whole genome shotgun (WGS) entry which is preliminary data.</text>
</comment>
<keyword evidence="4" id="KW-0547">Nucleotide-binding</keyword>
<dbReference type="Pfam" id="PF23559">
    <property type="entry name" value="WHD_DRP"/>
    <property type="match status" value="1"/>
</dbReference>
<evidence type="ECO:0000256" key="3">
    <source>
        <dbReference type="ARBA" id="ARBA00022737"/>
    </source>
</evidence>
<dbReference type="InterPro" id="IPR002182">
    <property type="entry name" value="NB-ARC"/>
</dbReference>
<dbReference type="Gene3D" id="1.10.8.430">
    <property type="entry name" value="Helical domain of apoptotic protease-activating factors"/>
    <property type="match status" value="1"/>
</dbReference>
<dbReference type="PANTHER" id="PTHR23155">
    <property type="entry name" value="DISEASE RESISTANCE PROTEIN RP"/>
    <property type="match status" value="1"/>
</dbReference>
<feature type="domain" description="NB-ARC" evidence="7">
    <location>
        <begin position="140"/>
        <end position="316"/>
    </location>
</feature>
<evidence type="ECO:0000256" key="1">
    <source>
        <dbReference type="ARBA" id="ARBA00008894"/>
    </source>
</evidence>
<dbReference type="InterPro" id="IPR032675">
    <property type="entry name" value="LRR_dom_sf"/>
</dbReference>
<dbReference type="GO" id="GO:0051607">
    <property type="term" value="P:defense response to virus"/>
    <property type="evidence" value="ECO:0007669"/>
    <property type="project" value="UniProtKB-ARBA"/>
</dbReference>
<dbReference type="AlphaFoldDB" id="A0AAV6XJU8"/>
<protein>
    <recommendedName>
        <fullName evidence="13">Disease resistance protein RPM1-like</fullName>
    </recommendedName>
</protein>
<dbReference type="SUPFAM" id="SSF52540">
    <property type="entry name" value="P-loop containing nucleoside triphosphate hydrolases"/>
    <property type="match status" value="1"/>
</dbReference>
<evidence type="ECO:0000256" key="4">
    <source>
        <dbReference type="ARBA" id="ARBA00022741"/>
    </source>
</evidence>
<comment type="similarity">
    <text evidence="1">Belongs to the disease resistance NB-LRR family.</text>
</comment>
<dbReference type="InterPro" id="IPR058922">
    <property type="entry name" value="WHD_DRP"/>
</dbReference>
<dbReference type="EMBL" id="WHWC01000007">
    <property type="protein sequence ID" value="KAG8379320.1"/>
    <property type="molecule type" value="Genomic_DNA"/>
</dbReference>
<keyword evidence="2" id="KW-0433">Leucine-rich repeat</keyword>
<dbReference type="GO" id="GO:0043531">
    <property type="term" value="F:ADP binding"/>
    <property type="evidence" value="ECO:0007669"/>
    <property type="project" value="InterPro"/>
</dbReference>
<organism evidence="11 12">
    <name type="scientific">Buddleja alternifolia</name>
    <dbReference type="NCBI Taxonomy" id="168488"/>
    <lineage>
        <taxon>Eukaryota</taxon>
        <taxon>Viridiplantae</taxon>
        <taxon>Streptophyta</taxon>
        <taxon>Embryophyta</taxon>
        <taxon>Tracheophyta</taxon>
        <taxon>Spermatophyta</taxon>
        <taxon>Magnoliopsida</taxon>
        <taxon>eudicotyledons</taxon>
        <taxon>Gunneridae</taxon>
        <taxon>Pentapetalae</taxon>
        <taxon>asterids</taxon>
        <taxon>lamiids</taxon>
        <taxon>Lamiales</taxon>
        <taxon>Scrophulariaceae</taxon>
        <taxon>Buddlejeae</taxon>
        <taxon>Buddleja</taxon>
    </lineage>
</organism>
<name>A0AAV6XJU8_9LAMI</name>
<feature type="domain" description="Disease resistance R13L4/SHOC-2-like LRR" evidence="10">
    <location>
        <begin position="548"/>
        <end position="854"/>
    </location>
</feature>
<dbReference type="PANTHER" id="PTHR23155:SF1205">
    <property type="entry name" value="DISEASE RESISTANCE PROTEIN RPM1"/>
    <property type="match status" value="1"/>
</dbReference>
<evidence type="ECO:0000313" key="12">
    <source>
        <dbReference type="Proteomes" id="UP000826271"/>
    </source>
</evidence>
<feature type="domain" description="Disease resistance N-terminal" evidence="8">
    <location>
        <begin position="5"/>
        <end position="76"/>
    </location>
</feature>
<dbReference type="InterPro" id="IPR055414">
    <property type="entry name" value="LRR_R13L4/SHOC2-like"/>
</dbReference>
<evidence type="ECO:0000256" key="2">
    <source>
        <dbReference type="ARBA" id="ARBA00022614"/>
    </source>
</evidence>